<evidence type="ECO:0000256" key="5">
    <source>
        <dbReference type="ARBA" id="ARBA00023002"/>
    </source>
</evidence>
<dbReference type="EMBL" id="KV448985">
    <property type="protein sequence ID" value="OAX32520.1"/>
    <property type="molecule type" value="Genomic_DNA"/>
</dbReference>
<evidence type="ECO:0000256" key="2">
    <source>
        <dbReference type="ARBA" id="ARBA00010617"/>
    </source>
</evidence>
<dbReference type="GO" id="GO:0004497">
    <property type="term" value="F:monooxygenase activity"/>
    <property type="evidence" value="ECO:0007669"/>
    <property type="project" value="UniProtKB-KW"/>
</dbReference>
<evidence type="ECO:0000256" key="1">
    <source>
        <dbReference type="ARBA" id="ARBA00001971"/>
    </source>
</evidence>
<evidence type="ECO:0000313" key="8">
    <source>
        <dbReference type="EMBL" id="OAX32520.1"/>
    </source>
</evidence>
<keyword evidence="6" id="KW-0408">Iron</keyword>
<comment type="similarity">
    <text evidence="2">Belongs to the cytochrome P450 family.</text>
</comment>
<comment type="cofactor">
    <cofactor evidence="1">
        <name>heme</name>
        <dbReference type="ChEBI" id="CHEBI:30413"/>
    </cofactor>
</comment>
<dbReference type="PANTHER" id="PTHR46300:SF1">
    <property type="entry name" value="P450, PUTATIVE (EUROFUNG)-RELATED"/>
    <property type="match status" value="1"/>
</dbReference>
<keyword evidence="3" id="KW-0349">Heme</keyword>
<dbReference type="GO" id="GO:0016705">
    <property type="term" value="F:oxidoreductase activity, acting on paired donors, with incorporation or reduction of molecular oxygen"/>
    <property type="evidence" value="ECO:0007669"/>
    <property type="project" value="InterPro"/>
</dbReference>
<dbReference type="GO" id="GO:0005506">
    <property type="term" value="F:iron ion binding"/>
    <property type="evidence" value="ECO:0007669"/>
    <property type="project" value="InterPro"/>
</dbReference>
<evidence type="ECO:0000256" key="4">
    <source>
        <dbReference type="ARBA" id="ARBA00022723"/>
    </source>
</evidence>
<protein>
    <recommendedName>
        <fullName evidence="10">Cytochrome P450</fullName>
    </recommendedName>
</protein>
<dbReference type="OrthoDB" id="1055148at2759"/>
<dbReference type="STRING" id="1314800.A0A1B7MIU2"/>
<dbReference type="Proteomes" id="UP000092154">
    <property type="component" value="Unassembled WGS sequence"/>
</dbReference>
<dbReference type="PANTHER" id="PTHR46300">
    <property type="entry name" value="P450, PUTATIVE (EUROFUNG)-RELATED-RELATED"/>
    <property type="match status" value="1"/>
</dbReference>
<evidence type="ECO:0000313" key="9">
    <source>
        <dbReference type="Proteomes" id="UP000092154"/>
    </source>
</evidence>
<dbReference type="GO" id="GO:0020037">
    <property type="term" value="F:heme binding"/>
    <property type="evidence" value="ECO:0007669"/>
    <property type="project" value="InterPro"/>
</dbReference>
<dbReference type="InParanoid" id="A0A1B7MIU2"/>
<keyword evidence="4" id="KW-0479">Metal-binding</keyword>
<evidence type="ECO:0008006" key="10">
    <source>
        <dbReference type="Google" id="ProtNLM"/>
    </source>
</evidence>
<name>A0A1B7MIU2_9AGAM</name>
<dbReference type="SUPFAM" id="SSF48264">
    <property type="entry name" value="Cytochrome P450"/>
    <property type="match status" value="1"/>
</dbReference>
<keyword evidence="9" id="KW-1185">Reference proteome</keyword>
<dbReference type="AlphaFoldDB" id="A0A1B7MIU2"/>
<dbReference type="Gene3D" id="1.10.630.10">
    <property type="entry name" value="Cytochrome P450"/>
    <property type="match status" value="1"/>
</dbReference>
<reference evidence="8 9" key="1">
    <citation type="submission" date="2016-06" db="EMBL/GenBank/DDBJ databases">
        <title>Comparative genomics of the ectomycorrhizal sister species Rhizopogon vinicolor and Rhizopogon vesiculosus (Basidiomycota: Boletales) reveals a divergence of the mating type B locus.</title>
        <authorList>
            <consortium name="DOE Joint Genome Institute"/>
            <person name="Mujic A.B."/>
            <person name="Kuo A."/>
            <person name="Tritt A."/>
            <person name="Lipzen A."/>
            <person name="Chen C."/>
            <person name="Johnson J."/>
            <person name="Sharma A."/>
            <person name="Barry K."/>
            <person name="Grigoriev I.V."/>
            <person name="Spatafora J.W."/>
        </authorList>
    </citation>
    <scope>NUCLEOTIDE SEQUENCE [LARGE SCALE GENOMIC DNA]</scope>
    <source>
        <strain evidence="8 9">AM-OR11-026</strain>
    </source>
</reference>
<keyword evidence="7" id="KW-0503">Monooxygenase</keyword>
<evidence type="ECO:0000256" key="6">
    <source>
        <dbReference type="ARBA" id="ARBA00023004"/>
    </source>
</evidence>
<accession>A0A1B7MIU2</accession>
<dbReference type="InterPro" id="IPR036396">
    <property type="entry name" value="Cyt_P450_sf"/>
</dbReference>
<keyword evidence="5" id="KW-0560">Oxidoreductase</keyword>
<dbReference type="InterPro" id="IPR050364">
    <property type="entry name" value="Cytochrome_P450_fung"/>
</dbReference>
<proteinExistence type="inferred from homology"/>
<gene>
    <name evidence="8" type="ORF">K503DRAFT_749771</name>
</gene>
<sequence>MFSLLSTATSLYVSLFGGSALCVYFFLHASWQLPLPPDPRPKFLSGNVHQLPRSEVWKVFKQWSETFNSPITFHRIFARKFIVLNTLKAANDLLESHSNVYSNRPVSWMYMELINRKLAVLNISSQNLRFKVYRRLIHTGLNPRAVERYNGILSRSCRPSSSCIGRR</sequence>
<organism evidence="8 9">
    <name type="scientific">Rhizopogon vinicolor AM-OR11-026</name>
    <dbReference type="NCBI Taxonomy" id="1314800"/>
    <lineage>
        <taxon>Eukaryota</taxon>
        <taxon>Fungi</taxon>
        <taxon>Dikarya</taxon>
        <taxon>Basidiomycota</taxon>
        <taxon>Agaricomycotina</taxon>
        <taxon>Agaricomycetes</taxon>
        <taxon>Agaricomycetidae</taxon>
        <taxon>Boletales</taxon>
        <taxon>Suillineae</taxon>
        <taxon>Rhizopogonaceae</taxon>
        <taxon>Rhizopogon</taxon>
    </lineage>
</organism>
<evidence type="ECO:0000256" key="3">
    <source>
        <dbReference type="ARBA" id="ARBA00022617"/>
    </source>
</evidence>
<evidence type="ECO:0000256" key="7">
    <source>
        <dbReference type="ARBA" id="ARBA00023033"/>
    </source>
</evidence>